<keyword evidence="5" id="KW-1185">Reference proteome</keyword>
<keyword evidence="1" id="KW-0442">Lipid degradation</keyword>
<reference evidence="5" key="1">
    <citation type="journal article" date="2019" name="Int. J. Syst. Evol. Microbiol.">
        <title>The Global Catalogue of Microorganisms (GCM) 10K type strain sequencing project: providing services to taxonomists for standard genome sequencing and annotation.</title>
        <authorList>
            <consortium name="The Broad Institute Genomics Platform"/>
            <consortium name="The Broad Institute Genome Sequencing Center for Infectious Disease"/>
            <person name="Wu L."/>
            <person name="Ma J."/>
        </authorList>
    </citation>
    <scope>NUCLEOTIDE SEQUENCE [LARGE SCALE GENOMIC DNA]</scope>
    <source>
        <strain evidence="5">KCTC 42182</strain>
    </source>
</reference>
<feature type="transmembrane region" description="Helical" evidence="2">
    <location>
        <begin position="44"/>
        <end position="64"/>
    </location>
</feature>
<keyword evidence="1" id="KW-0443">Lipid metabolism</keyword>
<dbReference type="EC" id="3.1.3.27" evidence="1"/>
<keyword evidence="1" id="KW-0460">Magnesium</keyword>
<gene>
    <name evidence="4" type="ORF">ACFOOQ_21645</name>
</gene>
<sequence>MPALPFLLCTWFGLGKLPKGPGTWGSLGALPFAWALQMAGGPEAVLAATVAISLVSLWAIAEYLKHQPGEDPGEIVIDEVAGQWLTLAFVPLDWRLYVIGFVAFRIFDIFKPWPVSWADRQIGGARGVLLDDLLAGVYAALVMFILLHFW</sequence>
<comment type="catalytic activity">
    <reaction evidence="1">
        <text>a 1,2-diacyl-sn-glycero-3-phospho-(1'-sn-glycero-3'-phosphate) + H2O = a 1,2-diacyl-sn-glycero-3-phospho-(1'-sn-glycerol) + phosphate</text>
        <dbReference type="Rhea" id="RHEA:33751"/>
        <dbReference type="ChEBI" id="CHEBI:15377"/>
        <dbReference type="ChEBI" id="CHEBI:43474"/>
        <dbReference type="ChEBI" id="CHEBI:60110"/>
        <dbReference type="ChEBI" id="CHEBI:64716"/>
        <dbReference type="EC" id="3.1.3.27"/>
    </reaction>
</comment>
<comment type="function">
    <text evidence="1">Lipid phosphatase which dephosphorylates phosphatidylglycerophosphate (PGP) to phosphatidylglycerol (PG).</text>
</comment>
<evidence type="ECO:0000256" key="1">
    <source>
        <dbReference type="PIRNR" id="PIRNR006162"/>
    </source>
</evidence>
<dbReference type="PIRSF" id="PIRSF006162">
    <property type="entry name" value="PgpA"/>
    <property type="match status" value="1"/>
</dbReference>
<name>A0ABV7VLU3_9PROT</name>
<evidence type="ECO:0000256" key="2">
    <source>
        <dbReference type="SAM" id="Phobius"/>
    </source>
</evidence>
<comment type="subcellular location">
    <subcellularLocation>
        <location evidence="1">Cell inner membrane</location>
        <topology evidence="1">Multi-pass membrane protein</topology>
    </subcellularLocation>
</comment>
<comment type="pathway">
    <text evidence="1">Phospholipid metabolism; phosphatidylglycerol biosynthesis; phosphatidylglycerol from CDP-diacylglycerol: step 2/2.</text>
</comment>
<keyword evidence="1" id="KW-0997">Cell inner membrane</keyword>
<evidence type="ECO:0000313" key="4">
    <source>
        <dbReference type="EMBL" id="MFC3678169.1"/>
    </source>
</evidence>
<keyword evidence="1" id="KW-1003">Cell membrane</keyword>
<dbReference type="InterPro" id="IPR007686">
    <property type="entry name" value="YutG/PgpA"/>
</dbReference>
<keyword evidence="1" id="KW-0479">Metal-binding</keyword>
<dbReference type="Proteomes" id="UP001595711">
    <property type="component" value="Unassembled WGS sequence"/>
</dbReference>
<evidence type="ECO:0000313" key="5">
    <source>
        <dbReference type="Proteomes" id="UP001595711"/>
    </source>
</evidence>
<evidence type="ECO:0000259" key="3">
    <source>
        <dbReference type="Pfam" id="PF04608"/>
    </source>
</evidence>
<feature type="domain" description="YutG/PgpA" evidence="3">
    <location>
        <begin position="8"/>
        <end position="146"/>
    </location>
</feature>
<keyword evidence="1" id="KW-0595">Phospholipid degradation</keyword>
<keyword evidence="2" id="KW-1133">Transmembrane helix</keyword>
<dbReference type="SUPFAM" id="SSF101307">
    <property type="entry name" value="YutG-like"/>
    <property type="match status" value="1"/>
</dbReference>
<dbReference type="RefSeq" id="WP_379729771.1">
    <property type="nucleotide sequence ID" value="NZ_JBHRYJ010000007.1"/>
</dbReference>
<proteinExistence type="predicted"/>
<keyword evidence="1 2" id="KW-0472">Membrane</keyword>
<dbReference type="CDD" id="cd06971">
    <property type="entry name" value="PgpA"/>
    <property type="match status" value="1"/>
</dbReference>
<keyword evidence="1" id="KW-1208">Phospholipid metabolism</keyword>
<dbReference type="InterPro" id="IPR036681">
    <property type="entry name" value="PgpA-like_sf"/>
</dbReference>
<keyword evidence="1" id="KW-0378">Hydrolase</keyword>
<organism evidence="4 5">
    <name type="scientific">Ferrovibrio xuzhouensis</name>
    <dbReference type="NCBI Taxonomy" id="1576914"/>
    <lineage>
        <taxon>Bacteria</taxon>
        <taxon>Pseudomonadati</taxon>
        <taxon>Pseudomonadota</taxon>
        <taxon>Alphaproteobacteria</taxon>
        <taxon>Rhodospirillales</taxon>
        <taxon>Rhodospirillaceae</taxon>
        <taxon>Ferrovibrio</taxon>
    </lineage>
</organism>
<dbReference type="InterPro" id="IPR026037">
    <property type="entry name" value="PgpA"/>
</dbReference>
<protein>
    <recommendedName>
        <fullName evidence="1">Phosphatidylglycerophosphatase A</fullName>
        <ecNumber evidence="1">3.1.3.27</ecNumber>
    </recommendedName>
    <alternativeName>
        <fullName evidence="1">Phosphatidylglycerolphosphate phosphatase A</fullName>
    </alternativeName>
</protein>
<dbReference type="Pfam" id="PF04608">
    <property type="entry name" value="PgpA"/>
    <property type="match status" value="1"/>
</dbReference>
<comment type="cofactor">
    <cofactor evidence="1">
        <name>Mg(2+)</name>
        <dbReference type="ChEBI" id="CHEBI:18420"/>
    </cofactor>
</comment>
<accession>A0ABV7VLU3</accession>
<keyword evidence="1 2" id="KW-0812">Transmembrane</keyword>
<comment type="caution">
    <text evidence="4">The sequence shown here is derived from an EMBL/GenBank/DDBJ whole genome shotgun (WGS) entry which is preliminary data.</text>
</comment>
<dbReference type="PANTHER" id="PTHR36305:SF1">
    <property type="entry name" value="PHOSPHATIDYLGLYCEROPHOSPHATASE A"/>
    <property type="match status" value="1"/>
</dbReference>
<feature type="transmembrane region" description="Helical" evidence="2">
    <location>
        <begin position="128"/>
        <end position="149"/>
    </location>
</feature>
<dbReference type="EMBL" id="JBHRYJ010000007">
    <property type="protein sequence ID" value="MFC3678169.1"/>
    <property type="molecule type" value="Genomic_DNA"/>
</dbReference>
<dbReference type="PANTHER" id="PTHR36305">
    <property type="entry name" value="PHOSPHATIDYLGLYCEROPHOSPHATASE A"/>
    <property type="match status" value="1"/>
</dbReference>